<keyword evidence="2" id="KW-1185">Reference proteome</keyword>
<dbReference type="Proteomes" id="UP001266305">
    <property type="component" value="Unassembled WGS sequence"/>
</dbReference>
<evidence type="ECO:0000313" key="1">
    <source>
        <dbReference type="EMBL" id="KAK2111045.1"/>
    </source>
</evidence>
<reference evidence="1 2" key="1">
    <citation type="submission" date="2023-05" db="EMBL/GenBank/DDBJ databases">
        <title>B98-5 Cell Line De Novo Hybrid Assembly: An Optical Mapping Approach.</title>
        <authorList>
            <person name="Kananen K."/>
            <person name="Auerbach J.A."/>
            <person name="Kautto E."/>
            <person name="Blachly J.S."/>
        </authorList>
    </citation>
    <scope>NUCLEOTIDE SEQUENCE [LARGE SCALE GENOMIC DNA]</scope>
    <source>
        <strain evidence="1">B95-8</strain>
        <tissue evidence="1">Cell line</tissue>
    </source>
</reference>
<proteinExistence type="predicted"/>
<comment type="caution">
    <text evidence="1">The sequence shown here is derived from an EMBL/GenBank/DDBJ whole genome shotgun (WGS) entry which is preliminary data.</text>
</comment>
<evidence type="ECO:0000313" key="2">
    <source>
        <dbReference type="Proteomes" id="UP001266305"/>
    </source>
</evidence>
<sequence>MSIDSATSADTTLDTTGDVTVEDVKDFLGSSEESEKNLRNLAEDEARACAILIK</sequence>
<gene>
    <name evidence="1" type="primary">LLGL1_1</name>
    <name evidence="1" type="ORF">P7K49_010791</name>
</gene>
<dbReference type="EMBL" id="JASSZA010000005">
    <property type="protein sequence ID" value="KAK2111045.1"/>
    <property type="molecule type" value="Genomic_DNA"/>
</dbReference>
<name>A0ABQ9VPK6_SAGOE</name>
<protein>
    <submittedName>
        <fullName evidence="1">Lethal(2) giant larvae protein 1</fullName>
    </submittedName>
</protein>
<organism evidence="1 2">
    <name type="scientific">Saguinus oedipus</name>
    <name type="common">Cotton-top tamarin</name>
    <name type="synonym">Oedipomidas oedipus</name>
    <dbReference type="NCBI Taxonomy" id="9490"/>
    <lineage>
        <taxon>Eukaryota</taxon>
        <taxon>Metazoa</taxon>
        <taxon>Chordata</taxon>
        <taxon>Craniata</taxon>
        <taxon>Vertebrata</taxon>
        <taxon>Euteleostomi</taxon>
        <taxon>Mammalia</taxon>
        <taxon>Eutheria</taxon>
        <taxon>Euarchontoglires</taxon>
        <taxon>Primates</taxon>
        <taxon>Haplorrhini</taxon>
        <taxon>Platyrrhini</taxon>
        <taxon>Cebidae</taxon>
        <taxon>Callitrichinae</taxon>
        <taxon>Saguinus</taxon>
    </lineage>
</organism>
<accession>A0ABQ9VPK6</accession>